<evidence type="ECO:0000313" key="2">
    <source>
        <dbReference type="EMBL" id="KAF2840903.1"/>
    </source>
</evidence>
<name>A0A9P4SFZ6_9PEZI</name>
<evidence type="ECO:0000313" key="3">
    <source>
        <dbReference type="Proteomes" id="UP000799429"/>
    </source>
</evidence>
<dbReference type="AlphaFoldDB" id="A0A9P4SFZ6"/>
<dbReference type="EMBL" id="MU006092">
    <property type="protein sequence ID" value="KAF2840903.1"/>
    <property type="molecule type" value="Genomic_DNA"/>
</dbReference>
<reference evidence="2" key="1">
    <citation type="journal article" date="2020" name="Stud. Mycol.">
        <title>101 Dothideomycetes genomes: a test case for predicting lifestyles and emergence of pathogens.</title>
        <authorList>
            <person name="Haridas S."/>
            <person name="Albert R."/>
            <person name="Binder M."/>
            <person name="Bloem J."/>
            <person name="Labutti K."/>
            <person name="Salamov A."/>
            <person name="Andreopoulos B."/>
            <person name="Baker S."/>
            <person name="Barry K."/>
            <person name="Bills G."/>
            <person name="Bluhm B."/>
            <person name="Cannon C."/>
            <person name="Castanera R."/>
            <person name="Culley D."/>
            <person name="Daum C."/>
            <person name="Ezra D."/>
            <person name="Gonzalez J."/>
            <person name="Henrissat B."/>
            <person name="Kuo A."/>
            <person name="Liang C."/>
            <person name="Lipzen A."/>
            <person name="Lutzoni F."/>
            <person name="Magnuson J."/>
            <person name="Mondo S."/>
            <person name="Nolan M."/>
            <person name="Ohm R."/>
            <person name="Pangilinan J."/>
            <person name="Park H.-J."/>
            <person name="Ramirez L."/>
            <person name="Alfaro M."/>
            <person name="Sun H."/>
            <person name="Tritt A."/>
            <person name="Yoshinaga Y."/>
            <person name="Zwiers L.-H."/>
            <person name="Turgeon B."/>
            <person name="Goodwin S."/>
            <person name="Spatafora J."/>
            <person name="Crous P."/>
            <person name="Grigoriev I."/>
        </authorList>
    </citation>
    <scope>NUCLEOTIDE SEQUENCE</scope>
    <source>
        <strain evidence="2">CBS 101060</strain>
    </source>
</reference>
<proteinExistence type="predicted"/>
<evidence type="ECO:0000256" key="1">
    <source>
        <dbReference type="SAM" id="MobiDB-lite"/>
    </source>
</evidence>
<keyword evidence="3" id="KW-1185">Reference proteome</keyword>
<accession>A0A9P4SFZ6</accession>
<dbReference type="Proteomes" id="UP000799429">
    <property type="component" value="Unassembled WGS sequence"/>
</dbReference>
<gene>
    <name evidence="2" type="ORF">M501DRAFT_651512</name>
</gene>
<organism evidence="2 3">
    <name type="scientific">Patellaria atrata CBS 101060</name>
    <dbReference type="NCBI Taxonomy" id="1346257"/>
    <lineage>
        <taxon>Eukaryota</taxon>
        <taxon>Fungi</taxon>
        <taxon>Dikarya</taxon>
        <taxon>Ascomycota</taxon>
        <taxon>Pezizomycotina</taxon>
        <taxon>Dothideomycetes</taxon>
        <taxon>Dothideomycetes incertae sedis</taxon>
        <taxon>Patellariales</taxon>
        <taxon>Patellariaceae</taxon>
        <taxon>Patellaria</taxon>
    </lineage>
</organism>
<feature type="compositionally biased region" description="Basic and acidic residues" evidence="1">
    <location>
        <begin position="8"/>
        <end position="30"/>
    </location>
</feature>
<comment type="caution">
    <text evidence="2">The sequence shown here is derived from an EMBL/GenBank/DDBJ whole genome shotgun (WGS) entry which is preliminary data.</text>
</comment>
<feature type="region of interest" description="Disordered" evidence="1">
    <location>
        <begin position="1"/>
        <end position="49"/>
    </location>
</feature>
<sequence length="122" mass="13909">MIYIPRPKLGERGKKGEDLANNDVLHRGVLDQRATNRPPPPFPSKLSRSLHRCMASAGPLWEEPKLDRLPDAVWRPRHTCTCSLVLAWFVLFVGGVWWREDKLDAATPLPRSLHRAKRIRGG</sequence>
<protein>
    <submittedName>
        <fullName evidence="2">Uncharacterized protein</fullName>
    </submittedName>
</protein>